<sequence length="302" mass="33993">DRIANDDSIPDLQAWVSTLRGQHAQDNPHLVKCLARALCLSKSSTSACERDFGNLIETFRKMLASPLLKEMHLRVTNFLKLEPDQTHEVVRRARAIWNEGYLADRLSGSKRSETGNFVSGIKLQQKRQAKDPMQSQAAWVKRRRLEVNKIASAMPDQPAGQPPVLPAAAKKAIAKMGQVVKKRRFEAQKLGILQKDEKLPDNEYQQVLKPAKKSSELEREFASRKFPSLKSRPTFVWTTAEGVREKLALLGAELVDAWGEATCHVVDCFNEPGQRVTWASKLNGHLIITKRLSKGPWIEKLG</sequence>
<evidence type="ECO:0000313" key="2">
    <source>
        <dbReference type="EMBL" id="CAL1146729.1"/>
    </source>
</evidence>
<name>A0A9P1CKI4_9DINO</name>
<keyword evidence="3" id="KW-1185">Reference proteome</keyword>
<dbReference type="EMBL" id="CAMXCT010001822">
    <property type="protein sequence ID" value="CAI3993354.1"/>
    <property type="molecule type" value="Genomic_DNA"/>
</dbReference>
<gene>
    <name evidence="1" type="ORF">C1SCF055_LOCUS20114</name>
</gene>
<feature type="non-terminal residue" evidence="1">
    <location>
        <position position="1"/>
    </location>
</feature>
<evidence type="ECO:0000313" key="1">
    <source>
        <dbReference type="EMBL" id="CAI3993354.1"/>
    </source>
</evidence>
<organism evidence="1">
    <name type="scientific">Cladocopium goreaui</name>
    <dbReference type="NCBI Taxonomy" id="2562237"/>
    <lineage>
        <taxon>Eukaryota</taxon>
        <taxon>Sar</taxon>
        <taxon>Alveolata</taxon>
        <taxon>Dinophyceae</taxon>
        <taxon>Suessiales</taxon>
        <taxon>Symbiodiniaceae</taxon>
        <taxon>Cladocopium</taxon>
    </lineage>
</organism>
<protein>
    <submittedName>
        <fullName evidence="1">Uncharacterized protein</fullName>
    </submittedName>
</protein>
<reference evidence="1" key="1">
    <citation type="submission" date="2022-10" db="EMBL/GenBank/DDBJ databases">
        <authorList>
            <person name="Chen Y."/>
            <person name="Dougan E. K."/>
            <person name="Chan C."/>
            <person name="Rhodes N."/>
            <person name="Thang M."/>
        </authorList>
    </citation>
    <scope>NUCLEOTIDE SEQUENCE</scope>
</reference>
<dbReference type="EMBL" id="CAMXCT020001822">
    <property type="protein sequence ID" value="CAL1146729.1"/>
    <property type="molecule type" value="Genomic_DNA"/>
</dbReference>
<evidence type="ECO:0000313" key="3">
    <source>
        <dbReference type="Proteomes" id="UP001152797"/>
    </source>
</evidence>
<dbReference type="EMBL" id="CAMXCT030001822">
    <property type="protein sequence ID" value="CAL4780666.1"/>
    <property type="molecule type" value="Genomic_DNA"/>
</dbReference>
<proteinExistence type="predicted"/>
<accession>A0A9P1CKI4</accession>
<dbReference type="Proteomes" id="UP001152797">
    <property type="component" value="Unassembled WGS sequence"/>
</dbReference>
<dbReference type="AlphaFoldDB" id="A0A9P1CKI4"/>
<reference evidence="2" key="2">
    <citation type="submission" date="2024-04" db="EMBL/GenBank/DDBJ databases">
        <authorList>
            <person name="Chen Y."/>
            <person name="Shah S."/>
            <person name="Dougan E. K."/>
            <person name="Thang M."/>
            <person name="Chan C."/>
        </authorList>
    </citation>
    <scope>NUCLEOTIDE SEQUENCE [LARGE SCALE GENOMIC DNA]</scope>
</reference>
<comment type="caution">
    <text evidence="1">The sequence shown here is derived from an EMBL/GenBank/DDBJ whole genome shotgun (WGS) entry which is preliminary data.</text>
</comment>